<dbReference type="PROSITE" id="PS50893">
    <property type="entry name" value="ABC_TRANSPORTER_2"/>
    <property type="match status" value="1"/>
</dbReference>
<keyword evidence="4 9" id="KW-0812">Transmembrane</keyword>
<keyword evidence="5" id="KW-0547">Nucleotide-binding</keyword>
<evidence type="ECO:0000256" key="5">
    <source>
        <dbReference type="ARBA" id="ARBA00022741"/>
    </source>
</evidence>
<feature type="transmembrane region" description="Helical" evidence="9">
    <location>
        <begin position="262"/>
        <end position="287"/>
    </location>
</feature>
<dbReference type="InterPro" id="IPR036640">
    <property type="entry name" value="ABC1_TM_sf"/>
</dbReference>
<dbReference type="InterPro" id="IPR003439">
    <property type="entry name" value="ABC_transporter-like_ATP-bd"/>
</dbReference>
<dbReference type="Gene3D" id="1.20.1560.10">
    <property type="entry name" value="ABC transporter type 1, transmembrane domain"/>
    <property type="match status" value="1"/>
</dbReference>
<dbReference type="Pfam" id="PF00005">
    <property type="entry name" value="ABC_tran"/>
    <property type="match status" value="1"/>
</dbReference>
<dbReference type="InterPro" id="IPR039421">
    <property type="entry name" value="Type_1_exporter"/>
</dbReference>
<evidence type="ECO:0000256" key="4">
    <source>
        <dbReference type="ARBA" id="ARBA00022692"/>
    </source>
</evidence>
<protein>
    <submittedName>
        <fullName evidence="13">ABC transporter, transmembrane region:ABC transporter:Peptidase C39, bacteriocin processing</fullName>
    </submittedName>
</protein>
<reference evidence="13" key="1">
    <citation type="submission" date="2016-10" db="EMBL/GenBank/DDBJ databases">
        <authorList>
            <person name="de Groot N.N."/>
        </authorList>
    </citation>
    <scope>NUCLEOTIDE SEQUENCE</scope>
</reference>
<feature type="transmembrane region" description="Helical" evidence="9">
    <location>
        <begin position="156"/>
        <end position="178"/>
    </location>
</feature>
<evidence type="ECO:0000256" key="2">
    <source>
        <dbReference type="ARBA" id="ARBA00022448"/>
    </source>
</evidence>
<dbReference type="GO" id="GO:0008233">
    <property type="term" value="F:peptidase activity"/>
    <property type="evidence" value="ECO:0007669"/>
    <property type="project" value="InterPro"/>
</dbReference>
<feature type="domain" description="Peptidase C39" evidence="12">
    <location>
        <begin position="4"/>
        <end position="120"/>
    </location>
</feature>
<dbReference type="EMBL" id="FPHM01000227">
    <property type="protein sequence ID" value="SFV71327.1"/>
    <property type="molecule type" value="Genomic_DNA"/>
</dbReference>
<dbReference type="Gene3D" id="3.40.50.300">
    <property type="entry name" value="P-loop containing nucleotide triphosphate hydrolases"/>
    <property type="match status" value="1"/>
</dbReference>
<dbReference type="PROSITE" id="PS50929">
    <property type="entry name" value="ABC_TM1F"/>
    <property type="match status" value="1"/>
</dbReference>
<keyword evidence="6" id="KW-0067">ATP-binding</keyword>
<dbReference type="InterPro" id="IPR017750">
    <property type="entry name" value="ATPase_T1SS"/>
</dbReference>
<feature type="transmembrane region" description="Helical" evidence="9">
    <location>
        <begin position="374"/>
        <end position="398"/>
    </location>
</feature>
<feature type="transmembrane region" description="Helical" evidence="9">
    <location>
        <begin position="293"/>
        <end position="309"/>
    </location>
</feature>
<evidence type="ECO:0000259" key="11">
    <source>
        <dbReference type="PROSITE" id="PS50929"/>
    </source>
</evidence>
<keyword evidence="2" id="KW-0813">Transport</keyword>
<keyword evidence="7 9" id="KW-1133">Transmembrane helix</keyword>
<comment type="subcellular location">
    <subcellularLocation>
        <location evidence="1">Cell membrane</location>
        <topology evidence="1">Multi-pass membrane protein</topology>
    </subcellularLocation>
</comment>
<dbReference type="Gene3D" id="3.90.70.10">
    <property type="entry name" value="Cysteine proteinases"/>
    <property type="match status" value="1"/>
</dbReference>
<gene>
    <name evidence="13" type="ORF">MNB_SV-13-80</name>
</gene>
<dbReference type="GO" id="GO:0005886">
    <property type="term" value="C:plasma membrane"/>
    <property type="evidence" value="ECO:0007669"/>
    <property type="project" value="UniProtKB-SubCell"/>
</dbReference>
<dbReference type="NCBIfam" id="TIGR03375">
    <property type="entry name" value="type_I_sec_LssB"/>
    <property type="match status" value="1"/>
</dbReference>
<dbReference type="FunFam" id="3.40.50.300:FF:000299">
    <property type="entry name" value="ABC transporter ATP-binding protein/permease"/>
    <property type="match status" value="1"/>
</dbReference>
<evidence type="ECO:0000256" key="6">
    <source>
        <dbReference type="ARBA" id="ARBA00022840"/>
    </source>
</evidence>
<evidence type="ECO:0000256" key="3">
    <source>
        <dbReference type="ARBA" id="ARBA00022475"/>
    </source>
</evidence>
<evidence type="ECO:0000256" key="9">
    <source>
        <dbReference type="SAM" id="Phobius"/>
    </source>
</evidence>
<dbReference type="SMART" id="SM00382">
    <property type="entry name" value="AAA"/>
    <property type="match status" value="1"/>
</dbReference>
<dbReference type="SUPFAM" id="SSF90123">
    <property type="entry name" value="ABC transporter transmembrane region"/>
    <property type="match status" value="1"/>
</dbReference>
<dbReference type="AlphaFoldDB" id="A0A1W1D069"/>
<feature type="transmembrane region" description="Helical" evidence="9">
    <location>
        <begin position="190"/>
        <end position="210"/>
    </location>
</feature>
<dbReference type="SUPFAM" id="SSF52540">
    <property type="entry name" value="P-loop containing nucleoside triphosphate hydrolases"/>
    <property type="match status" value="1"/>
</dbReference>
<evidence type="ECO:0000256" key="7">
    <source>
        <dbReference type="ARBA" id="ARBA00022989"/>
    </source>
</evidence>
<dbReference type="Pfam" id="PF00664">
    <property type="entry name" value="ABC_membrane"/>
    <property type="match status" value="1"/>
</dbReference>
<dbReference type="GO" id="GO:0140359">
    <property type="term" value="F:ABC-type transporter activity"/>
    <property type="evidence" value="ECO:0007669"/>
    <property type="project" value="InterPro"/>
</dbReference>
<name>A0A1W1D069_9ZZZZ</name>
<dbReference type="InterPro" id="IPR011527">
    <property type="entry name" value="ABC1_TM_dom"/>
</dbReference>
<dbReference type="GO" id="GO:0034040">
    <property type="term" value="F:ATPase-coupled lipid transmembrane transporter activity"/>
    <property type="evidence" value="ECO:0007669"/>
    <property type="project" value="TreeGrafter"/>
</dbReference>
<dbReference type="CDD" id="cd18587">
    <property type="entry name" value="ABC_6TM_LapB_like"/>
    <property type="match status" value="1"/>
</dbReference>
<dbReference type="GO" id="GO:0005524">
    <property type="term" value="F:ATP binding"/>
    <property type="evidence" value="ECO:0007669"/>
    <property type="project" value="UniProtKB-KW"/>
</dbReference>
<proteinExistence type="predicted"/>
<dbReference type="GO" id="GO:0006508">
    <property type="term" value="P:proteolysis"/>
    <property type="evidence" value="ECO:0007669"/>
    <property type="project" value="InterPro"/>
</dbReference>
<keyword evidence="3" id="KW-1003">Cell membrane</keyword>
<evidence type="ECO:0000259" key="12">
    <source>
        <dbReference type="PROSITE" id="PS50990"/>
    </source>
</evidence>
<feature type="domain" description="ABC transporter" evidence="10">
    <location>
        <begin position="469"/>
        <end position="699"/>
    </location>
</feature>
<dbReference type="Pfam" id="PF03412">
    <property type="entry name" value="Peptidase_C39"/>
    <property type="match status" value="1"/>
</dbReference>
<dbReference type="InterPro" id="IPR027417">
    <property type="entry name" value="P-loop_NTPase"/>
</dbReference>
<sequence>MNSQTLLHAFLFISKYYGKEISKDSLLAQLPKFEGDIPYDYIVRVSQKLNLESKVVPFNTLHLQNSFLPIIVRTKTNEYAVLLEYSEDKVVLTSTLIENTTEILSKEVFLDLYETEIILIKANFNFNNTTNRFKNLSPKSWFTDTVFLNKGLYFQLILTTVLINLLVVALPMFTLNIYDRVIPNNAIDTLWVLFMSVIIAIVFDFIFKLLRTYFLSTIGKKTDILVSINIFEHLMHLRLEEKPSSTGIFANTLASFERVREFLTGATIIALIDMPFALLFILVIFMIGGELGYIPLTTAILITLIALISQRRLKPIVEKSFNQSKIKHGNLVESVYGLETIKAIGASNRMYSRWESSIKDTVNSNHEIHIESKLASTLISSIVQVSSIILVAVGAYMAIVDKSITMGVIIAATILSSRAMSPIAQFVGILSQFNITMASYKALDQFMCLGDDRYRQTTYAKVDKSFSHIVLDKVTFRYPNSQFDSLININLKIKAGEKIAILGKVGSGKSTLIKLLSNLYAPTSGAILLNNIEYRKIDTHDISSIISLIPQDVMLFQGTLRDNISVGHHTVLDNKILEVLSIVGLSNIVRRHKKGLDMEIGERGDGLSGGEKKSLTIARGLASDTEVLLADEPTDSIDTQTEKYIIDNTKAFIENKTFIVITHKPSILTLVDRILVIDKGKIILDGPKAEVLAKITGFKE</sequence>
<keyword evidence="8 9" id="KW-0472">Membrane</keyword>
<dbReference type="PANTHER" id="PTHR24221">
    <property type="entry name" value="ATP-BINDING CASSETTE SUB-FAMILY B"/>
    <property type="match status" value="1"/>
</dbReference>
<accession>A0A1W1D069</accession>
<evidence type="ECO:0000313" key="13">
    <source>
        <dbReference type="EMBL" id="SFV71327.1"/>
    </source>
</evidence>
<dbReference type="InterPro" id="IPR003593">
    <property type="entry name" value="AAA+_ATPase"/>
</dbReference>
<evidence type="ECO:0000256" key="8">
    <source>
        <dbReference type="ARBA" id="ARBA00023136"/>
    </source>
</evidence>
<dbReference type="GO" id="GO:0016887">
    <property type="term" value="F:ATP hydrolysis activity"/>
    <property type="evidence" value="ECO:0007669"/>
    <property type="project" value="InterPro"/>
</dbReference>
<evidence type="ECO:0000259" key="10">
    <source>
        <dbReference type="PROSITE" id="PS50893"/>
    </source>
</evidence>
<evidence type="ECO:0000256" key="1">
    <source>
        <dbReference type="ARBA" id="ARBA00004651"/>
    </source>
</evidence>
<dbReference type="PROSITE" id="PS50990">
    <property type="entry name" value="PEPTIDASE_C39"/>
    <property type="match status" value="1"/>
</dbReference>
<feature type="domain" description="ABC transmembrane type-1" evidence="11">
    <location>
        <begin position="156"/>
        <end position="433"/>
    </location>
</feature>
<dbReference type="InterPro" id="IPR005074">
    <property type="entry name" value="Peptidase_C39"/>
</dbReference>
<dbReference type="PANTHER" id="PTHR24221:SF248">
    <property type="entry name" value="ABC TRANSPORTER TRANSMEMBRANE REGION"/>
    <property type="match status" value="1"/>
</dbReference>
<organism evidence="13">
    <name type="scientific">hydrothermal vent metagenome</name>
    <dbReference type="NCBI Taxonomy" id="652676"/>
    <lineage>
        <taxon>unclassified sequences</taxon>
        <taxon>metagenomes</taxon>
        <taxon>ecological metagenomes</taxon>
    </lineage>
</organism>